<dbReference type="AlphaFoldDB" id="A0A371DLZ8"/>
<protein>
    <submittedName>
        <fullName evidence="1">Uncharacterized protein</fullName>
    </submittedName>
</protein>
<proteinExistence type="predicted"/>
<evidence type="ECO:0000313" key="2">
    <source>
        <dbReference type="Proteomes" id="UP000256964"/>
    </source>
</evidence>
<sequence>MLPSSSTSRTSDLGHSMTTWVPMQLSGQTQTETVRLHPWMGAPAFRLIRVLRDATGYRPDGVLSMLPWATKIQLGPVALCACYSLRCILEHSWMGFVGRWGSNSQGCKYVLRGGGLGRWGPRHRGIPAGAMSQATTCSLLLHDNVTAWTTRLEGGLGHRTSAARLCSRERAPRTDVPCLV</sequence>
<accession>A0A371DLZ8</accession>
<dbReference type="EMBL" id="KZ857387">
    <property type="protein sequence ID" value="RDX53569.1"/>
    <property type="molecule type" value="Genomic_DNA"/>
</dbReference>
<name>A0A371DLZ8_9APHY</name>
<dbReference type="Proteomes" id="UP000256964">
    <property type="component" value="Unassembled WGS sequence"/>
</dbReference>
<reference evidence="1 2" key="1">
    <citation type="journal article" date="2018" name="Biotechnol. Biofuels">
        <title>Integrative visual omics of the white-rot fungus Polyporus brumalis exposes the biotechnological potential of its oxidative enzymes for delignifying raw plant biomass.</title>
        <authorList>
            <person name="Miyauchi S."/>
            <person name="Rancon A."/>
            <person name="Drula E."/>
            <person name="Hage H."/>
            <person name="Chaduli D."/>
            <person name="Favel A."/>
            <person name="Grisel S."/>
            <person name="Henrissat B."/>
            <person name="Herpoel-Gimbert I."/>
            <person name="Ruiz-Duenas F.J."/>
            <person name="Chevret D."/>
            <person name="Hainaut M."/>
            <person name="Lin J."/>
            <person name="Wang M."/>
            <person name="Pangilinan J."/>
            <person name="Lipzen A."/>
            <person name="Lesage-Meessen L."/>
            <person name="Navarro D."/>
            <person name="Riley R."/>
            <person name="Grigoriev I.V."/>
            <person name="Zhou S."/>
            <person name="Raouche S."/>
            <person name="Rosso M.N."/>
        </authorList>
    </citation>
    <scope>NUCLEOTIDE SEQUENCE [LARGE SCALE GENOMIC DNA]</scope>
    <source>
        <strain evidence="1 2">BRFM 1820</strain>
    </source>
</reference>
<organism evidence="1 2">
    <name type="scientific">Lentinus brumalis</name>
    <dbReference type="NCBI Taxonomy" id="2498619"/>
    <lineage>
        <taxon>Eukaryota</taxon>
        <taxon>Fungi</taxon>
        <taxon>Dikarya</taxon>
        <taxon>Basidiomycota</taxon>
        <taxon>Agaricomycotina</taxon>
        <taxon>Agaricomycetes</taxon>
        <taxon>Polyporales</taxon>
        <taxon>Polyporaceae</taxon>
        <taxon>Lentinus</taxon>
    </lineage>
</organism>
<evidence type="ECO:0000313" key="1">
    <source>
        <dbReference type="EMBL" id="RDX53569.1"/>
    </source>
</evidence>
<keyword evidence="2" id="KW-1185">Reference proteome</keyword>
<gene>
    <name evidence="1" type="ORF">OH76DRAFT_1230917</name>
</gene>